<evidence type="ECO:0000313" key="1">
    <source>
        <dbReference type="EMBL" id="MBB6038554.1"/>
    </source>
</evidence>
<evidence type="ECO:0000313" key="2">
    <source>
        <dbReference type="Proteomes" id="UP000548476"/>
    </source>
</evidence>
<dbReference type="EMBL" id="JACHGT010000017">
    <property type="protein sequence ID" value="MBB6038554.1"/>
    <property type="molecule type" value="Genomic_DNA"/>
</dbReference>
<dbReference type="PANTHER" id="PTHR36220">
    <property type="entry name" value="UNNAMED PRODUCT"/>
    <property type="match status" value="1"/>
</dbReference>
<keyword evidence="2" id="KW-1185">Reference proteome</keyword>
<dbReference type="InterPro" id="IPR028994">
    <property type="entry name" value="Integrin_alpha_N"/>
</dbReference>
<name>A0A841FRX9_9ACTN</name>
<proteinExistence type="predicted"/>
<dbReference type="RefSeq" id="WP_184791347.1">
    <property type="nucleotide sequence ID" value="NZ_BONT01000069.1"/>
</dbReference>
<dbReference type="AlphaFoldDB" id="A0A841FRX9"/>
<gene>
    <name evidence="1" type="ORF">HNR73_006440</name>
</gene>
<sequence>MAKAGGAQIGKHELTAGSPKIIKGLDQAVTVVGETAEANDRFGAAVSMVDYWPSGQSSKTVHTLIAIGTPGEDQQAVVDAGGVTVLNLDAASETLTLHASLLQGGARQDQPETGDQFGASVSLDDLAADAPVTVSTLHLAAGVPGEEAGSPANAGAVHMFPLAGSAAGADYLVAPGAHGVPAPTTAASGFGQTLMLTGTGILVLASGAKTVYQISWANITGTTGVTTPYPVTAGKTALVG</sequence>
<dbReference type="Gene3D" id="2.130.10.130">
    <property type="entry name" value="Integrin alpha, N-terminal"/>
    <property type="match status" value="1"/>
</dbReference>
<dbReference type="Proteomes" id="UP000548476">
    <property type="component" value="Unassembled WGS sequence"/>
</dbReference>
<reference evidence="1 2" key="1">
    <citation type="submission" date="2020-08" db="EMBL/GenBank/DDBJ databases">
        <title>Genomic Encyclopedia of Type Strains, Phase IV (KMG-IV): sequencing the most valuable type-strain genomes for metagenomic binning, comparative biology and taxonomic classification.</title>
        <authorList>
            <person name="Goeker M."/>
        </authorList>
    </citation>
    <scope>NUCLEOTIDE SEQUENCE [LARGE SCALE GENOMIC DNA]</scope>
    <source>
        <strain evidence="1 2">YIM 65646</strain>
    </source>
</reference>
<accession>A0A841FRX9</accession>
<dbReference type="PANTHER" id="PTHR36220:SF1">
    <property type="entry name" value="GAMMA TUBULIN COMPLEX COMPONENT C-TERMINAL DOMAIN-CONTAINING PROTEIN"/>
    <property type="match status" value="1"/>
</dbReference>
<comment type="caution">
    <text evidence="1">The sequence shown here is derived from an EMBL/GenBank/DDBJ whole genome shotgun (WGS) entry which is preliminary data.</text>
</comment>
<protein>
    <submittedName>
        <fullName evidence="1">Uncharacterized protein</fullName>
    </submittedName>
</protein>
<organism evidence="1 2">
    <name type="scientific">Phytomonospora endophytica</name>
    <dbReference type="NCBI Taxonomy" id="714109"/>
    <lineage>
        <taxon>Bacteria</taxon>
        <taxon>Bacillati</taxon>
        <taxon>Actinomycetota</taxon>
        <taxon>Actinomycetes</taxon>
        <taxon>Micromonosporales</taxon>
        <taxon>Micromonosporaceae</taxon>
        <taxon>Phytomonospora</taxon>
    </lineage>
</organism>